<dbReference type="EMBL" id="GGEC01009005">
    <property type="protein sequence ID" value="MBW89488.1"/>
    <property type="molecule type" value="Transcribed_RNA"/>
</dbReference>
<evidence type="ECO:0000313" key="1">
    <source>
        <dbReference type="EMBL" id="MBW89487.1"/>
    </source>
</evidence>
<reference evidence="1" key="1">
    <citation type="submission" date="2018-02" db="EMBL/GenBank/DDBJ databases">
        <title>Rhizophora mucronata_Transcriptome.</title>
        <authorList>
            <person name="Meera S.P."/>
            <person name="Sreeshan A."/>
            <person name="Augustine A."/>
        </authorList>
    </citation>
    <scope>NUCLEOTIDE SEQUENCE</scope>
    <source>
        <tissue evidence="1">Leaf</tissue>
    </source>
</reference>
<proteinExistence type="predicted"/>
<dbReference type="AlphaFoldDB" id="A0A2P2J7W5"/>
<accession>A0A2P2J7W5</accession>
<organism evidence="1">
    <name type="scientific">Rhizophora mucronata</name>
    <name type="common">Asiatic mangrove</name>
    <dbReference type="NCBI Taxonomy" id="61149"/>
    <lineage>
        <taxon>Eukaryota</taxon>
        <taxon>Viridiplantae</taxon>
        <taxon>Streptophyta</taxon>
        <taxon>Embryophyta</taxon>
        <taxon>Tracheophyta</taxon>
        <taxon>Spermatophyta</taxon>
        <taxon>Magnoliopsida</taxon>
        <taxon>eudicotyledons</taxon>
        <taxon>Gunneridae</taxon>
        <taxon>Pentapetalae</taxon>
        <taxon>rosids</taxon>
        <taxon>fabids</taxon>
        <taxon>Malpighiales</taxon>
        <taxon>Rhizophoraceae</taxon>
        <taxon>Rhizophora</taxon>
    </lineage>
</organism>
<sequence length="29" mass="3309">MFLQFISPKPTQVPQEELQCGISTNKSWA</sequence>
<name>A0A2P2J7W5_RHIMU</name>
<protein>
    <submittedName>
        <fullName evidence="1">Uncharacterized protein</fullName>
    </submittedName>
</protein>
<dbReference type="EMBL" id="GGEC01009004">
    <property type="protein sequence ID" value="MBW89487.1"/>
    <property type="molecule type" value="Transcribed_RNA"/>
</dbReference>